<feature type="domain" description="Dienelactone hydrolase" evidence="3">
    <location>
        <begin position="73"/>
        <end position="257"/>
    </location>
</feature>
<evidence type="ECO:0000256" key="1">
    <source>
        <dbReference type="ARBA" id="ARBA00022729"/>
    </source>
</evidence>
<evidence type="ECO:0000256" key="2">
    <source>
        <dbReference type="SAM" id="SignalP"/>
    </source>
</evidence>
<dbReference type="InterPro" id="IPR050955">
    <property type="entry name" value="Plant_Biomass_Hydrol_Est"/>
</dbReference>
<comment type="caution">
    <text evidence="4">The sequence shown here is derived from an EMBL/GenBank/DDBJ whole genome shotgun (WGS) entry which is preliminary data.</text>
</comment>
<name>A0A6G4R0R2_9CAUL</name>
<dbReference type="PROSITE" id="PS51257">
    <property type="entry name" value="PROKAR_LIPOPROTEIN"/>
    <property type="match status" value="1"/>
</dbReference>
<evidence type="ECO:0000259" key="3">
    <source>
        <dbReference type="Pfam" id="PF01738"/>
    </source>
</evidence>
<dbReference type="SUPFAM" id="SSF53474">
    <property type="entry name" value="alpha/beta-Hydrolases"/>
    <property type="match status" value="1"/>
</dbReference>
<dbReference type="EMBL" id="JAAKGT010000008">
    <property type="protein sequence ID" value="NGM51164.1"/>
    <property type="molecule type" value="Genomic_DNA"/>
</dbReference>
<dbReference type="PANTHER" id="PTHR43037:SF1">
    <property type="entry name" value="BLL1128 PROTEIN"/>
    <property type="match status" value="1"/>
</dbReference>
<dbReference type="AlphaFoldDB" id="A0A6G4R0R2"/>
<keyword evidence="4" id="KW-0378">Hydrolase</keyword>
<dbReference type="RefSeq" id="WP_165260372.1">
    <property type="nucleotide sequence ID" value="NZ_JAAKGT010000008.1"/>
</dbReference>
<accession>A0A6G4R0R2</accession>
<keyword evidence="1 2" id="KW-0732">Signal</keyword>
<dbReference type="Gene3D" id="3.40.50.1820">
    <property type="entry name" value="alpha/beta hydrolase"/>
    <property type="match status" value="1"/>
</dbReference>
<dbReference type="PANTHER" id="PTHR43037">
    <property type="entry name" value="UNNAMED PRODUCT-RELATED"/>
    <property type="match status" value="1"/>
</dbReference>
<dbReference type="InterPro" id="IPR029058">
    <property type="entry name" value="AB_hydrolase_fold"/>
</dbReference>
<dbReference type="Pfam" id="PF01738">
    <property type="entry name" value="DLH"/>
    <property type="match status" value="1"/>
</dbReference>
<feature type="signal peptide" evidence="2">
    <location>
        <begin position="1"/>
        <end position="21"/>
    </location>
</feature>
<gene>
    <name evidence="4" type="ORF">G5B46_16255</name>
</gene>
<dbReference type="GO" id="GO:0016787">
    <property type="term" value="F:hydrolase activity"/>
    <property type="evidence" value="ECO:0007669"/>
    <property type="project" value="UniProtKB-KW"/>
</dbReference>
<sequence>MQKPLTLLACLLLGACASTPAPDRAPAPKLAVETRNYATTPLSPTPADLPPLEAFAADSFTGPDGVRLPYRLLSPATKEKLPLVVILHGSGAVGHDNKAQMGPFVRGWARPGVAKTFPAFVLAPQAPTRTANYAKGADRLLASRPGASLPAVLALIDDLSARLPIDTDRIYLVGFSMGGSAAMNAAALAPGKFAAVAAFSGVPPERALAAKVAPTPVMIVHGDKDRENPYAPDLAWAGALANAGGNVRFVSYSGMAHVVPPDMMHDETWRAWLFSQKRKKD</sequence>
<protein>
    <submittedName>
        <fullName evidence="4">Alpha/beta fold hydrolase</fullName>
    </submittedName>
</protein>
<proteinExistence type="predicted"/>
<evidence type="ECO:0000313" key="4">
    <source>
        <dbReference type="EMBL" id="NGM51164.1"/>
    </source>
</evidence>
<feature type="chain" id="PRO_5026337114" evidence="2">
    <location>
        <begin position="22"/>
        <end position="281"/>
    </location>
</feature>
<organism evidence="4">
    <name type="scientific">Caulobacter sp. 602-2</name>
    <dbReference type="NCBI Taxonomy" id="2710887"/>
    <lineage>
        <taxon>Bacteria</taxon>
        <taxon>Pseudomonadati</taxon>
        <taxon>Pseudomonadota</taxon>
        <taxon>Alphaproteobacteria</taxon>
        <taxon>Caulobacterales</taxon>
        <taxon>Caulobacteraceae</taxon>
        <taxon>Caulobacter</taxon>
    </lineage>
</organism>
<dbReference type="InterPro" id="IPR002925">
    <property type="entry name" value="Dienelactn_hydro"/>
</dbReference>
<reference evidence="4" key="1">
    <citation type="submission" date="2020-02" db="EMBL/GenBank/DDBJ databases">
        <authorList>
            <person name="Gao J."/>
            <person name="Sun J."/>
        </authorList>
    </citation>
    <scope>NUCLEOTIDE SEQUENCE</scope>
    <source>
        <strain evidence="4">602-2</strain>
    </source>
</reference>